<name>L8GNU0_ACACF</name>
<gene>
    <name evidence="1" type="ORF">ACA1_125530</name>
</gene>
<dbReference type="OrthoDB" id="261580at2759"/>
<dbReference type="AlphaFoldDB" id="L8GNU0"/>
<evidence type="ECO:0000313" key="2">
    <source>
        <dbReference type="Proteomes" id="UP000011083"/>
    </source>
</evidence>
<dbReference type="Proteomes" id="UP000011083">
    <property type="component" value="Unassembled WGS sequence"/>
</dbReference>
<sequence length="82" mass="9242">MQSATEDLSPVLPDYFPSLTRECQKAGLVFFHCFSEQSKHKGTEDAQAGVRGLVLCQEPLQAYAQCMERSLKQPQKPFVPMH</sequence>
<accession>L8GNU0</accession>
<dbReference type="EMBL" id="KB008047">
    <property type="protein sequence ID" value="ELR14679.1"/>
    <property type="molecule type" value="Genomic_DNA"/>
</dbReference>
<evidence type="ECO:0000313" key="1">
    <source>
        <dbReference type="EMBL" id="ELR14679.1"/>
    </source>
</evidence>
<keyword evidence="2" id="KW-1185">Reference proteome</keyword>
<proteinExistence type="predicted"/>
<organism evidence="1 2">
    <name type="scientific">Acanthamoeba castellanii (strain ATCC 30010 / Neff)</name>
    <dbReference type="NCBI Taxonomy" id="1257118"/>
    <lineage>
        <taxon>Eukaryota</taxon>
        <taxon>Amoebozoa</taxon>
        <taxon>Discosea</taxon>
        <taxon>Longamoebia</taxon>
        <taxon>Centramoebida</taxon>
        <taxon>Acanthamoebidae</taxon>
        <taxon>Acanthamoeba</taxon>
    </lineage>
</organism>
<dbReference type="RefSeq" id="XP_004336692.1">
    <property type="nucleotide sequence ID" value="XM_004336644.1"/>
</dbReference>
<evidence type="ECO:0008006" key="3">
    <source>
        <dbReference type="Google" id="ProtNLM"/>
    </source>
</evidence>
<protein>
    <recommendedName>
        <fullName evidence="3">COX assembly mitochondrial protein</fullName>
    </recommendedName>
</protein>
<dbReference type="KEGG" id="acan:ACA1_125530"/>
<dbReference type="GeneID" id="14915268"/>
<dbReference type="OMA" id="AKFFICI"/>
<reference evidence="1 2" key="1">
    <citation type="journal article" date="2013" name="Genome Biol.">
        <title>Genome of Acanthamoeba castellanii highlights extensive lateral gene transfer and early evolution of tyrosine kinase signaling.</title>
        <authorList>
            <person name="Clarke M."/>
            <person name="Lohan A.J."/>
            <person name="Liu B."/>
            <person name="Lagkouvardos I."/>
            <person name="Roy S."/>
            <person name="Zafar N."/>
            <person name="Bertelli C."/>
            <person name="Schilde C."/>
            <person name="Kianianmomeni A."/>
            <person name="Burglin T.R."/>
            <person name="Frech C."/>
            <person name="Turcotte B."/>
            <person name="Kopec K.O."/>
            <person name="Synnott J.M."/>
            <person name="Choo C."/>
            <person name="Paponov I."/>
            <person name="Finkler A."/>
            <person name="Soon Heng Tan C."/>
            <person name="Hutchins A.P."/>
            <person name="Weinmeier T."/>
            <person name="Rattei T."/>
            <person name="Chu J.S."/>
            <person name="Gimenez G."/>
            <person name="Irimia M."/>
            <person name="Rigden D.J."/>
            <person name="Fitzpatrick D.A."/>
            <person name="Lorenzo-Morales J."/>
            <person name="Bateman A."/>
            <person name="Chiu C.H."/>
            <person name="Tang P."/>
            <person name="Hegemann P."/>
            <person name="Fromm H."/>
            <person name="Raoult D."/>
            <person name="Greub G."/>
            <person name="Miranda-Saavedra D."/>
            <person name="Chen N."/>
            <person name="Nash P."/>
            <person name="Ginger M.L."/>
            <person name="Horn M."/>
            <person name="Schaap P."/>
            <person name="Caler L."/>
            <person name="Loftus B."/>
        </authorList>
    </citation>
    <scope>NUCLEOTIDE SEQUENCE [LARGE SCALE GENOMIC DNA]</scope>
    <source>
        <strain evidence="1 2">Neff</strain>
    </source>
</reference>
<dbReference type="VEuPathDB" id="AmoebaDB:ACA1_125530"/>